<feature type="transmembrane region" description="Helical" evidence="5">
    <location>
        <begin position="36"/>
        <end position="57"/>
    </location>
</feature>
<feature type="transmembrane region" description="Helical" evidence="5">
    <location>
        <begin position="6"/>
        <end position="29"/>
    </location>
</feature>
<evidence type="ECO:0000256" key="1">
    <source>
        <dbReference type="ARBA" id="ARBA00004141"/>
    </source>
</evidence>
<feature type="transmembrane region" description="Helical" evidence="5">
    <location>
        <begin position="447"/>
        <end position="467"/>
    </location>
</feature>
<feature type="domain" description="O-antigen ligase-related" evidence="6">
    <location>
        <begin position="276"/>
        <end position="420"/>
    </location>
</feature>
<keyword evidence="8" id="KW-1185">Reference proteome</keyword>
<comment type="caution">
    <text evidence="7">The sequence shown here is derived from an EMBL/GenBank/DDBJ whole genome shotgun (WGS) entry which is preliminary data.</text>
</comment>
<proteinExistence type="predicted"/>
<keyword evidence="4 5" id="KW-0472">Membrane</keyword>
<evidence type="ECO:0000256" key="3">
    <source>
        <dbReference type="ARBA" id="ARBA00022989"/>
    </source>
</evidence>
<feature type="transmembrane region" description="Helical" evidence="5">
    <location>
        <begin position="258"/>
        <end position="289"/>
    </location>
</feature>
<evidence type="ECO:0000313" key="8">
    <source>
        <dbReference type="Proteomes" id="UP000003688"/>
    </source>
</evidence>
<evidence type="ECO:0000256" key="4">
    <source>
        <dbReference type="ARBA" id="ARBA00023136"/>
    </source>
</evidence>
<sequence precursor="true">MSNAFLLFRSLVIYGICLPLAIFLGYLLATPMDLTTVVSVGIVLALLSIPLFLRWHYPWMLLFWNANAIIFFLPGKLQFSILLVLISFSISALQYILNRNLKFLYVQSIAWPLFLLATVVIFTAKLNGGIGLNVLGGENIGGKRYVYLLIGVLGFFAISSRKIPSEKAPLYIVLFFIGALSAAIGSLIQVVSPALYFIFLIFPPEEQGLQAVVSSMGPEHAYTRLGGLSGAGTGVLFLMLACYGLRGVFNLKKFWRPMIFMFFMVIGLFGGFRSMVIILGLVLGGLFYFEGFMRSRILPILILFLILGGTLTVSMVDKMPLSIQRSLSFLPIKIDPIAERDARASSDWRLQMWATVLPQVPKYLILGKGYSINASEMDQIQAGLSRGGDSAEGAAMAGDYHNGPLSLIMPFGILGAGAFIWFLVASLRVLYQNFKNGDPSLQKINTFLYIYFFVKAIAFFLIFGSLYSDMIMFAGIVGFSIALNGGVCKPVVEPVARPVLSKFRLAGAVKQS</sequence>
<dbReference type="PANTHER" id="PTHR37422:SF13">
    <property type="entry name" value="LIPOPOLYSACCHARIDE BIOSYNTHESIS PROTEIN PA4999-RELATED"/>
    <property type="match status" value="1"/>
</dbReference>
<evidence type="ECO:0000313" key="7">
    <source>
        <dbReference type="EMBL" id="EEF57251.1"/>
    </source>
</evidence>
<protein>
    <recommendedName>
        <fullName evidence="6">O-antigen ligase-related domain-containing protein</fullName>
    </recommendedName>
</protein>
<feature type="transmembrane region" description="Helical" evidence="5">
    <location>
        <begin position="77"/>
        <end position="97"/>
    </location>
</feature>
<evidence type="ECO:0000259" key="6">
    <source>
        <dbReference type="Pfam" id="PF04932"/>
    </source>
</evidence>
<dbReference type="InterPro" id="IPR007016">
    <property type="entry name" value="O-antigen_ligase-rel_domated"/>
</dbReference>
<accession>B9XSB8</accession>
<dbReference type="InterPro" id="IPR051533">
    <property type="entry name" value="WaaL-like"/>
</dbReference>
<gene>
    <name evidence="7" type="ORF">Cflav_PD0404</name>
</gene>
<organism evidence="7 8">
    <name type="scientific">Pedosphaera parvula (strain Ellin514)</name>
    <dbReference type="NCBI Taxonomy" id="320771"/>
    <lineage>
        <taxon>Bacteria</taxon>
        <taxon>Pseudomonadati</taxon>
        <taxon>Verrucomicrobiota</taxon>
        <taxon>Pedosphaerae</taxon>
        <taxon>Pedosphaerales</taxon>
        <taxon>Pedosphaeraceae</taxon>
        <taxon>Pedosphaera</taxon>
    </lineage>
</organism>
<dbReference type="Pfam" id="PF04932">
    <property type="entry name" value="Wzy_C"/>
    <property type="match status" value="1"/>
</dbReference>
<feature type="transmembrane region" description="Helical" evidence="5">
    <location>
        <begin position="295"/>
        <end position="316"/>
    </location>
</feature>
<feature type="transmembrane region" description="Helical" evidence="5">
    <location>
        <begin position="405"/>
        <end position="427"/>
    </location>
</feature>
<reference evidence="7 8" key="1">
    <citation type="journal article" date="2011" name="J. Bacteriol.">
        <title>Genome sequence of 'Pedosphaera parvula' Ellin514, an aerobic Verrucomicrobial isolate from pasture soil.</title>
        <authorList>
            <person name="Kant R."/>
            <person name="van Passel M.W."/>
            <person name="Sangwan P."/>
            <person name="Palva A."/>
            <person name="Lucas S."/>
            <person name="Copeland A."/>
            <person name="Lapidus A."/>
            <person name="Glavina Del Rio T."/>
            <person name="Dalin E."/>
            <person name="Tice H."/>
            <person name="Bruce D."/>
            <person name="Goodwin L."/>
            <person name="Pitluck S."/>
            <person name="Chertkov O."/>
            <person name="Larimer F.W."/>
            <person name="Land M.L."/>
            <person name="Hauser L."/>
            <person name="Brettin T.S."/>
            <person name="Detter J.C."/>
            <person name="Han S."/>
            <person name="de Vos W.M."/>
            <person name="Janssen P.H."/>
            <person name="Smidt H."/>
        </authorList>
    </citation>
    <scope>NUCLEOTIDE SEQUENCE [LARGE SCALE GENOMIC DNA]</scope>
    <source>
        <strain evidence="7 8">Ellin514</strain>
    </source>
</reference>
<keyword evidence="2 5" id="KW-0812">Transmembrane</keyword>
<dbReference type="OrthoDB" id="195667at2"/>
<dbReference type="Proteomes" id="UP000003688">
    <property type="component" value="Unassembled WGS sequence"/>
</dbReference>
<name>B9XSB8_PEDPL</name>
<dbReference type="STRING" id="320771.Cflav_PD0404"/>
<feature type="transmembrane region" description="Helical" evidence="5">
    <location>
        <begin position="104"/>
        <end position="124"/>
    </location>
</feature>
<feature type="transmembrane region" description="Helical" evidence="5">
    <location>
        <begin position="144"/>
        <end position="160"/>
    </location>
</feature>
<comment type="subcellular location">
    <subcellularLocation>
        <location evidence="1">Membrane</location>
        <topology evidence="1">Multi-pass membrane protein</topology>
    </subcellularLocation>
</comment>
<feature type="transmembrane region" description="Helical" evidence="5">
    <location>
        <begin position="172"/>
        <end position="202"/>
    </location>
</feature>
<dbReference type="PANTHER" id="PTHR37422">
    <property type="entry name" value="TEICHURONIC ACID BIOSYNTHESIS PROTEIN TUAE"/>
    <property type="match status" value="1"/>
</dbReference>
<keyword evidence="3 5" id="KW-1133">Transmembrane helix</keyword>
<dbReference type="RefSeq" id="WP_007418701.1">
    <property type="nucleotide sequence ID" value="NZ_ABOX02000077.1"/>
</dbReference>
<dbReference type="EMBL" id="ABOX02000077">
    <property type="protein sequence ID" value="EEF57251.1"/>
    <property type="molecule type" value="Genomic_DNA"/>
</dbReference>
<dbReference type="GO" id="GO:0016020">
    <property type="term" value="C:membrane"/>
    <property type="evidence" value="ECO:0007669"/>
    <property type="project" value="UniProtKB-SubCell"/>
</dbReference>
<dbReference type="AlphaFoldDB" id="B9XSB8"/>
<evidence type="ECO:0000256" key="2">
    <source>
        <dbReference type="ARBA" id="ARBA00022692"/>
    </source>
</evidence>
<feature type="transmembrane region" description="Helical" evidence="5">
    <location>
        <begin position="222"/>
        <end position="246"/>
    </location>
</feature>
<evidence type="ECO:0000256" key="5">
    <source>
        <dbReference type="SAM" id="Phobius"/>
    </source>
</evidence>